<dbReference type="EMBL" id="AASE01000015">
    <property type="protein sequence ID" value="EAT58670.1"/>
    <property type="molecule type" value="Genomic_DNA"/>
</dbReference>
<comment type="caution">
    <text evidence="2">Lacks conserved residue(s) required for the propagation of feature annotation.</text>
</comment>
<dbReference type="Gene3D" id="2.40.50.140">
    <property type="entry name" value="Nucleic acid-binding proteins"/>
    <property type="match status" value="1"/>
</dbReference>
<dbReference type="AlphaFoldDB" id="Q0YQQ4"/>
<dbReference type="GO" id="GO:0009295">
    <property type="term" value="C:nucleoid"/>
    <property type="evidence" value="ECO:0007669"/>
    <property type="project" value="TreeGrafter"/>
</dbReference>
<dbReference type="InterPro" id="IPR000424">
    <property type="entry name" value="Primosome_PriB/ssb"/>
</dbReference>
<organism evidence="5 6">
    <name type="scientific">Chlorobium ferrooxidans DSM 13031</name>
    <dbReference type="NCBI Taxonomy" id="377431"/>
    <lineage>
        <taxon>Bacteria</taxon>
        <taxon>Pseudomonadati</taxon>
        <taxon>Chlorobiota</taxon>
        <taxon>Chlorobiia</taxon>
        <taxon>Chlorobiales</taxon>
        <taxon>Chlorobiaceae</taxon>
        <taxon>Chlorobium/Pelodictyon group</taxon>
        <taxon>Chlorobium</taxon>
    </lineage>
</organism>
<name>Q0YQQ4_9CHLB</name>
<evidence type="ECO:0000256" key="3">
    <source>
        <dbReference type="RuleBase" id="RU000524"/>
    </source>
</evidence>
<evidence type="ECO:0000313" key="6">
    <source>
        <dbReference type="Proteomes" id="UP000004162"/>
    </source>
</evidence>
<dbReference type="PANTHER" id="PTHR10302">
    <property type="entry name" value="SINGLE-STRANDED DNA-BINDING PROTEIN"/>
    <property type="match status" value="1"/>
</dbReference>
<proteinExistence type="inferred from homology"/>
<dbReference type="GO" id="GO:0006260">
    <property type="term" value="P:DNA replication"/>
    <property type="evidence" value="ECO:0007669"/>
    <property type="project" value="InterPro"/>
</dbReference>
<evidence type="ECO:0000256" key="2">
    <source>
        <dbReference type="HAMAP-Rule" id="MF_00984"/>
    </source>
</evidence>
<dbReference type="SUPFAM" id="SSF50249">
    <property type="entry name" value="Nucleic acid-binding proteins"/>
    <property type="match status" value="1"/>
</dbReference>
<keyword evidence="1 2" id="KW-0238">DNA-binding</keyword>
<feature type="compositionally biased region" description="Low complexity" evidence="4">
    <location>
        <begin position="155"/>
        <end position="167"/>
    </location>
</feature>
<keyword evidence="6" id="KW-1185">Reference proteome</keyword>
<comment type="caution">
    <text evidence="5">The sequence shown here is derived from an EMBL/GenBank/DDBJ whole genome shotgun (WGS) entry which is preliminary data.</text>
</comment>
<dbReference type="Pfam" id="PF00436">
    <property type="entry name" value="SSB"/>
    <property type="match status" value="1"/>
</dbReference>
<dbReference type="NCBIfam" id="TIGR00621">
    <property type="entry name" value="ssb"/>
    <property type="match status" value="1"/>
</dbReference>
<sequence>MGKAFPKAFFNEPRNTMARGLNKVMLIGRLGKDPVSRQAGSNTVCNFTIATSETFKDAQGSKQERTEWHNIAVWGRLGEICQQYLTKGREVYIEGKLQTRSWDDPKSGEKKYATDIICTDMQMLGGQRDQGAGMGGYHEGGASNYERQSDKTPQRDYSQSDSDYSAPSAPPSAPLLESDKDDLPF</sequence>
<dbReference type="GO" id="GO:0003697">
    <property type="term" value="F:single-stranded DNA binding"/>
    <property type="evidence" value="ECO:0007669"/>
    <property type="project" value="UniProtKB-UniRule"/>
</dbReference>
<accession>Q0YQQ4</accession>
<reference evidence="5 6" key="1">
    <citation type="submission" date="2006-07" db="EMBL/GenBank/DDBJ databases">
        <title>Annotation of the draft genome assembly of Chlorobium ferroxidans DSM 13031.</title>
        <authorList>
            <consortium name="US DOE Joint Genome Institute (JGI-ORNL)"/>
            <person name="Larimer F."/>
            <person name="Land M."/>
            <person name="Hauser L."/>
        </authorList>
    </citation>
    <scope>NUCLEOTIDE SEQUENCE [LARGE SCALE GENOMIC DNA]</scope>
    <source>
        <strain evidence="5 6">DSM 13031</strain>
    </source>
</reference>
<dbReference type="PROSITE" id="PS50935">
    <property type="entry name" value="SSB"/>
    <property type="match status" value="1"/>
</dbReference>
<evidence type="ECO:0000256" key="4">
    <source>
        <dbReference type="SAM" id="MobiDB-lite"/>
    </source>
</evidence>
<evidence type="ECO:0000256" key="1">
    <source>
        <dbReference type="ARBA" id="ARBA00023125"/>
    </source>
</evidence>
<comment type="subunit">
    <text evidence="2">Homotetramer.</text>
</comment>
<gene>
    <name evidence="5" type="ORF">CferDRAFT_0644</name>
</gene>
<dbReference type="InterPro" id="IPR012340">
    <property type="entry name" value="NA-bd_OB-fold"/>
</dbReference>
<dbReference type="PANTHER" id="PTHR10302:SF27">
    <property type="entry name" value="SINGLE-STRANDED DNA-BINDING PROTEIN"/>
    <property type="match status" value="1"/>
</dbReference>
<evidence type="ECO:0000313" key="5">
    <source>
        <dbReference type="EMBL" id="EAT58670.1"/>
    </source>
</evidence>
<dbReference type="Proteomes" id="UP000004162">
    <property type="component" value="Unassembled WGS sequence"/>
</dbReference>
<dbReference type="CDD" id="cd04496">
    <property type="entry name" value="SSB_OBF"/>
    <property type="match status" value="1"/>
</dbReference>
<dbReference type="HAMAP" id="MF_00984">
    <property type="entry name" value="SSB"/>
    <property type="match status" value="1"/>
</dbReference>
<feature type="region of interest" description="Disordered" evidence="4">
    <location>
        <begin position="127"/>
        <end position="185"/>
    </location>
</feature>
<dbReference type="InterPro" id="IPR011344">
    <property type="entry name" value="ssDNA-bd"/>
</dbReference>
<reference evidence="5 6" key="2">
    <citation type="submission" date="2006-07" db="EMBL/GenBank/DDBJ databases">
        <title>Sequencing of the draft genome and assembly of Chlorobium ferroxidans DSM 13031.</title>
        <authorList>
            <consortium name="US DOE Joint Genome Institute (JGI-PGF)"/>
            <person name="Copeland A."/>
            <person name="Lucas S."/>
            <person name="Lapidus A."/>
            <person name="Barry K."/>
            <person name="Glavina del Rio T."/>
            <person name="Dalin E."/>
            <person name="Tice H."/>
            <person name="Bruce D."/>
            <person name="Pitluck S."/>
            <person name="Richardson P."/>
        </authorList>
    </citation>
    <scope>NUCLEOTIDE SEQUENCE [LARGE SCALE GENOMIC DNA]</scope>
    <source>
        <strain evidence="5 6">DSM 13031</strain>
    </source>
</reference>
<protein>
    <recommendedName>
        <fullName evidence="2 3">Single-stranded DNA-binding protein</fullName>
        <shortName evidence="2">SSB</shortName>
    </recommendedName>
</protein>